<dbReference type="AlphaFoldDB" id="A0A8E2AV97"/>
<evidence type="ECO:0008006" key="5">
    <source>
        <dbReference type="Google" id="ProtNLM"/>
    </source>
</evidence>
<keyword evidence="2" id="KW-0472">Membrane</keyword>
<sequence length="159" mass="17172">MSLRSFATTRVAAITNPHPANDGQSVGGAITRQTTIGIIIGLGIFGSVVTLIYCVGRRRQVHRVTRLGIDASCAASSRTIHQSPERREMNGPLTISTTHRNKLSDGTEKEFPPEHTPPYSPPSIPPSVYAPTLPVMAFTVPYEHVRADSRSVSPRSEGV</sequence>
<keyword evidence="4" id="KW-1185">Reference proteome</keyword>
<dbReference type="EMBL" id="KV722489">
    <property type="protein sequence ID" value="OCH87322.1"/>
    <property type="molecule type" value="Genomic_DNA"/>
</dbReference>
<feature type="transmembrane region" description="Helical" evidence="2">
    <location>
        <begin position="36"/>
        <end position="56"/>
    </location>
</feature>
<accession>A0A8E2AV97</accession>
<reference evidence="3 4" key="1">
    <citation type="submission" date="2016-07" db="EMBL/GenBank/DDBJ databases">
        <title>Draft genome of the white-rot fungus Obba rivulosa 3A-2.</title>
        <authorList>
            <consortium name="DOE Joint Genome Institute"/>
            <person name="Miettinen O."/>
            <person name="Riley R."/>
            <person name="Acob R."/>
            <person name="Barry K."/>
            <person name="Cullen D."/>
            <person name="De Vries R."/>
            <person name="Hainaut M."/>
            <person name="Hatakka A."/>
            <person name="Henrissat B."/>
            <person name="Hilden K."/>
            <person name="Kuo R."/>
            <person name="Labutti K."/>
            <person name="Lipzen A."/>
            <person name="Makela M.R."/>
            <person name="Sandor L."/>
            <person name="Spatafora J.W."/>
            <person name="Grigoriev I.V."/>
            <person name="Hibbett D.S."/>
        </authorList>
    </citation>
    <scope>NUCLEOTIDE SEQUENCE [LARGE SCALE GENOMIC DNA]</scope>
    <source>
        <strain evidence="3 4">3A-2</strain>
    </source>
</reference>
<feature type="compositionally biased region" description="Pro residues" evidence="1">
    <location>
        <begin position="114"/>
        <end position="125"/>
    </location>
</feature>
<evidence type="ECO:0000313" key="3">
    <source>
        <dbReference type="EMBL" id="OCH87322.1"/>
    </source>
</evidence>
<name>A0A8E2AV97_9APHY</name>
<feature type="compositionally biased region" description="Basic and acidic residues" evidence="1">
    <location>
        <begin position="102"/>
        <end position="113"/>
    </location>
</feature>
<organism evidence="3 4">
    <name type="scientific">Obba rivulosa</name>
    <dbReference type="NCBI Taxonomy" id="1052685"/>
    <lineage>
        <taxon>Eukaryota</taxon>
        <taxon>Fungi</taxon>
        <taxon>Dikarya</taxon>
        <taxon>Basidiomycota</taxon>
        <taxon>Agaricomycotina</taxon>
        <taxon>Agaricomycetes</taxon>
        <taxon>Polyporales</taxon>
        <taxon>Gelatoporiaceae</taxon>
        <taxon>Obba</taxon>
    </lineage>
</organism>
<keyword evidence="2" id="KW-0812">Transmembrane</keyword>
<protein>
    <recommendedName>
        <fullName evidence="5">Transmembrane protein</fullName>
    </recommendedName>
</protein>
<evidence type="ECO:0000313" key="4">
    <source>
        <dbReference type="Proteomes" id="UP000250043"/>
    </source>
</evidence>
<gene>
    <name evidence="3" type="ORF">OBBRIDRAFT_166855</name>
</gene>
<proteinExistence type="predicted"/>
<dbReference type="Proteomes" id="UP000250043">
    <property type="component" value="Unassembled WGS sequence"/>
</dbReference>
<evidence type="ECO:0000256" key="2">
    <source>
        <dbReference type="SAM" id="Phobius"/>
    </source>
</evidence>
<feature type="region of interest" description="Disordered" evidence="1">
    <location>
        <begin position="78"/>
        <end position="125"/>
    </location>
</feature>
<keyword evidence="2" id="KW-1133">Transmembrane helix</keyword>
<evidence type="ECO:0000256" key="1">
    <source>
        <dbReference type="SAM" id="MobiDB-lite"/>
    </source>
</evidence>